<dbReference type="Pfam" id="PF07729">
    <property type="entry name" value="FCD"/>
    <property type="match status" value="1"/>
</dbReference>
<dbReference type="PRINTS" id="PR00035">
    <property type="entry name" value="HTHGNTR"/>
</dbReference>
<dbReference type="InterPro" id="IPR036388">
    <property type="entry name" value="WH-like_DNA-bd_sf"/>
</dbReference>
<keyword evidence="7" id="KW-1185">Reference proteome</keyword>
<dbReference type="EMBL" id="JBHTJI010000022">
    <property type="protein sequence ID" value="MFD0990792.1"/>
    <property type="molecule type" value="Genomic_DNA"/>
</dbReference>
<evidence type="ECO:0000259" key="5">
    <source>
        <dbReference type="PROSITE" id="PS50949"/>
    </source>
</evidence>
<evidence type="ECO:0000313" key="7">
    <source>
        <dbReference type="Proteomes" id="UP001597061"/>
    </source>
</evidence>
<dbReference type="Gene3D" id="1.10.10.10">
    <property type="entry name" value="Winged helix-like DNA-binding domain superfamily/Winged helix DNA-binding domain"/>
    <property type="match status" value="1"/>
</dbReference>
<dbReference type="InterPro" id="IPR000524">
    <property type="entry name" value="Tscrpt_reg_HTH_GntR"/>
</dbReference>
<dbReference type="InterPro" id="IPR036390">
    <property type="entry name" value="WH_DNA-bd_sf"/>
</dbReference>
<dbReference type="SMART" id="SM00345">
    <property type="entry name" value="HTH_GNTR"/>
    <property type="match status" value="1"/>
</dbReference>
<evidence type="ECO:0000256" key="2">
    <source>
        <dbReference type="ARBA" id="ARBA00023125"/>
    </source>
</evidence>
<dbReference type="Proteomes" id="UP001597061">
    <property type="component" value="Unassembled WGS sequence"/>
</dbReference>
<evidence type="ECO:0000313" key="6">
    <source>
        <dbReference type="EMBL" id="MFD0990792.1"/>
    </source>
</evidence>
<dbReference type="InterPro" id="IPR008920">
    <property type="entry name" value="TF_FadR/GntR_C"/>
</dbReference>
<dbReference type="Gene3D" id="1.20.120.530">
    <property type="entry name" value="GntR ligand-binding domain-like"/>
    <property type="match status" value="1"/>
</dbReference>
<gene>
    <name evidence="6" type="ORF">ACFQ1R_11840</name>
</gene>
<keyword evidence="3" id="KW-0804">Transcription</keyword>
<evidence type="ECO:0000256" key="1">
    <source>
        <dbReference type="ARBA" id="ARBA00023015"/>
    </source>
</evidence>
<keyword evidence="1" id="KW-0805">Transcription regulation</keyword>
<dbReference type="CDD" id="cd07377">
    <property type="entry name" value="WHTH_GntR"/>
    <property type="match status" value="1"/>
</dbReference>
<sequence>MNLDVLSKNENQEITTRVKKLISQISDLISQKHLQPGDKLPAERILAEKFNVSRRSIRVAILKLESYGILISMPQSGTFIANIGSIAMNGMIDDILSLGLPNFKSLVETRVLLELKAVRLAAKRRSEADLQRIKQALEAHEAKLLSGEDAVQEDLLFHLAIAKASGNVTMNQIMIGITPQIIVEFKKYHTDYDSLDELRVIEHKEIYEAIKAQNSQIAKRKMKKHFKMLYQYCENIKEE</sequence>
<dbReference type="PANTHER" id="PTHR43537">
    <property type="entry name" value="TRANSCRIPTIONAL REGULATOR, GNTR FAMILY"/>
    <property type="match status" value="1"/>
</dbReference>
<keyword evidence="2" id="KW-0238">DNA-binding</keyword>
<keyword evidence="4" id="KW-0175">Coiled coil</keyword>
<dbReference type="SMART" id="SM00895">
    <property type="entry name" value="FCD"/>
    <property type="match status" value="1"/>
</dbReference>
<dbReference type="InterPro" id="IPR011711">
    <property type="entry name" value="GntR_C"/>
</dbReference>
<reference evidence="7" key="1">
    <citation type="journal article" date="2019" name="Int. J. Syst. Evol. Microbiol.">
        <title>The Global Catalogue of Microorganisms (GCM) 10K type strain sequencing project: providing services to taxonomists for standard genome sequencing and annotation.</title>
        <authorList>
            <consortium name="The Broad Institute Genomics Platform"/>
            <consortium name="The Broad Institute Genome Sequencing Center for Infectious Disease"/>
            <person name="Wu L."/>
            <person name="Ma J."/>
        </authorList>
    </citation>
    <scope>NUCLEOTIDE SEQUENCE [LARGE SCALE GENOMIC DNA]</scope>
    <source>
        <strain evidence="7">CCUG 62414</strain>
    </source>
</reference>
<dbReference type="PANTHER" id="PTHR43537:SF5">
    <property type="entry name" value="UXU OPERON TRANSCRIPTIONAL REGULATOR"/>
    <property type="match status" value="1"/>
</dbReference>
<protein>
    <submittedName>
        <fullName evidence="6">FadR/GntR family transcriptional regulator</fullName>
    </submittedName>
</protein>
<dbReference type="RefSeq" id="WP_379926436.1">
    <property type="nucleotide sequence ID" value="NZ_JBHTJI010000022.1"/>
</dbReference>
<dbReference type="Pfam" id="PF00392">
    <property type="entry name" value="GntR"/>
    <property type="match status" value="1"/>
</dbReference>
<comment type="caution">
    <text evidence="6">The sequence shown here is derived from an EMBL/GenBank/DDBJ whole genome shotgun (WGS) entry which is preliminary data.</text>
</comment>
<dbReference type="SUPFAM" id="SSF46785">
    <property type="entry name" value="Winged helix' DNA-binding domain"/>
    <property type="match status" value="1"/>
</dbReference>
<accession>A0ABW3JK18</accession>
<name>A0ABW3JK18_9FLAO</name>
<evidence type="ECO:0000256" key="4">
    <source>
        <dbReference type="SAM" id="Coils"/>
    </source>
</evidence>
<feature type="domain" description="HTH gntR-type" evidence="5">
    <location>
        <begin position="15"/>
        <end position="83"/>
    </location>
</feature>
<evidence type="ECO:0000256" key="3">
    <source>
        <dbReference type="ARBA" id="ARBA00023163"/>
    </source>
</evidence>
<feature type="coiled-coil region" evidence="4">
    <location>
        <begin position="123"/>
        <end position="150"/>
    </location>
</feature>
<proteinExistence type="predicted"/>
<dbReference type="PROSITE" id="PS50949">
    <property type="entry name" value="HTH_GNTR"/>
    <property type="match status" value="1"/>
</dbReference>
<organism evidence="6 7">
    <name type="scientific">Mariniflexile jejuense</name>
    <dbReference type="NCBI Taxonomy" id="1173582"/>
    <lineage>
        <taxon>Bacteria</taxon>
        <taxon>Pseudomonadati</taxon>
        <taxon>Bacteroidota</taxon>
        <taxon>Flavobacteriia</taxon>
        <taxon>Flavobacteriales</taxon>
        <taxon>Flavobacteriaceae</taxon>
        <taxon>Mariniflexile</taxon>
    </lineage>
</organism>
<dbReference type="SUPFAM" id="SSF48008">
    <property type="entry name" value="GntR ligand-binding domain-like"/>
    <property type="match status" value="1"/>
</dbReference>